<keyword evidence="8" id="KW-0496">Mitochondrion</keyword>
<feature type="binding site" evidence="9">
    <location>
        <position position="67"/>
    </location>
    <ligand>
        <name>FAD</name>
        <dbReference type="ChEBI" id="CHEBI:57692"/>
    </ligand>
</feature>
<feature type="binding site" evidence="9">
    <location>
        <position position="75"/>
    </location>
    <ligand>
        <name>FAD</name>
        <dbReference type="ChEBI" id="CHEBI:57692"/>
    </ligand>
</feature>
<evidence type="ECO:0000256" key="11">
    <source>
        <dbReference type="SAM" id="MobiDB-lite"/>
    </source>
</evidence>
<dbReference type="Proteomes" id="UP000321518">
    <property type="component" value="Unassembled WGS sequence"/>
</dbReference>
<evidence type="ECO:0000256" key="3">
    <source>
        <dbReference type="ARBA" id="ARBA00022630"/>
    </source>
</evidence>
<dbReference type="InterPro" id="IPR055275">
    <property type="entry name" value="Ferredox_Rdtase"/>
</dbReference>
<sequence>MLRTRCSLTEPAITLRRTRTPCSRSLATTAAAVRPLRIGVVGGGPAGFYTAGRLLSVAENARVDLFELLPTPFGLARFGVAPDHPEVKNCEHKFEETARDPRFRFFGNVQVCGSQVSSDSTVISVPNTNPSSLAVAVTLERLRQHYDAVLLTYGASLDRPLGIPGENTLNNVLSARTFVNWYNGHPYHSSLLAPLLDLSKLEHATIIGQGNVALDVARILLKDVDALRDYDVPEHVLAELARSRVKRVDVVGRRGPLQLAATTKELREMLNLPGVGFDIDSQILSDAVRDVETYSKMVGARAKKRAMGLLAGGSRTPLAEASKSWSLQFLQSPVELLPFMAEDAAAPSALEGIASYQSIGAVRYTVNELVPPASSSSPDPSQFSARATSESRTARTDILFKSVGYRSIGLPGLPFDERRGCVRNDQGRVVDEQGARIEGLYTSGWLARGPTGVIATTMFDAFATADLVAQDLAQATTKEKPEFRIDEYSGGKKVVSWEDWEVIDRIERERGREKGKLREKMVSVEEMLEVVG</sequence>
<comment type="subcellular location">
    <subcellularLocation>
        <location evidence="8">Mitochondrion</location>
    </subcellularLocation>
</comment>
<dbReference type="Gene3D" id="3.40.50.720">
    <property type="entry name" value="NAD(P)-binding Rossmann-like Domain"/>
    <property type="match status" value="1"/>
</dbReference>
<protein>
    <recommendedName>
        <fullName evidence="8">NADPH:adrenodoxin oxidoreductase, mitochondrial</fullName>
        <ecNumber evidence="8">1.18.1.6</ecNumber>
    </recommendedName>
</protein>
<dbReference type="PANTHER" id="PTHR48467">
    <property type="entry name" value="GLUTAMATE SYNTHASE 1 [NADH], CHLOROPLASTIC-LIKE"/>
    <property type="match status" value="1"/>
</dbReference>
<keyword evidence="3 8" id="KW-0285">Flavoprotein</keyword>
<comment type="catalytic activity">
    <reaction evidence="7 8">
        <text>2 reduced [adrenodoxin] + NADP(+) + H(+) = 2 oxidized [adrenodoxin] + NADPH</text>
        <dbReference type="Rhea" id="RHEA:42312"/>
        <dbReference type="Rhea" id="RHEA-COMP:9998"/>
        <dbReference type="Rhea" id="RHEA-COMP:9999"/>
        <dbReference type="ChEBI" id="CHEBI:15378"/>
        <dbReference type="ChEBI" id="CHEBI:33737"/>
        <dbReference type="ChEBI" id="CHEBI:33738"/>
        <dbReference type="ChEBI" id="CHEBI:57783"/>
        <dbReference type="ChEBI" id="CHEBI:58349"/>
        <dbReference type="EC" id="1.18.1.6"/>
    </reaction>
</comment>
<proteinExistence type="inferred from homology"/>
<evidence type="ECO:0000256" key="5">
    <source>
        <dbReference type="ARBA" id="ARBA00022857"/>
    </source>
</evidence>
<dbReference type="EC" id="1.18.1.6" evidence="8"/>
<organism evidence="13 14">
    <name type="scientific">Rhodotorula toruloides</name>
    <name type="common">Yeast</name>
    <name type="synonym">Rhodosporidium toruloides</name>
    <dbReference type="NCBI Taxonomy" id="5286"/>
    <lineage>
        <taxon>Eukaryota</taxon>
        <taxon>Fungi</taxon>
        <taxon>Dikarya</taxon>
        <taxon>Basidiomycota</taxon>
        <taxon>Pucciniomycotina</taxon>
        <taxon>Microbotryomycetes</taxon>
        <taxon>Sporidiobolales</taxon>
        <taxon>Sporidiobolaceae</taxon>
        <taxon>Rhodotorula</taxon>
    </lineage>
</organism>
<feature type="binding site" evidence="10">
    <location>
        <position position="265"/>
    </location>
    <ligand>
        <name>NADP(+)</name>
        <dbReference type="ChEBI" id="CHEBI:58349"/>
    </ligand>
</feature>
<keyword evidence="4 8" id="KW-0274">FAD</keyword>
<feature type="binding site" evidence="9">
    <location>
        <position position="46"/>
    </location>
    <ligand>
        <name>FAD</name>
        <dbReference type="ChEBI" id="CHEBI:57692"/>
    </ligand>
</feature>
<feature type="binding site" evidence="9">
    <location>
        <begin position="452"/>
        <end position="454"/>
    </location>
    <ligand>
        <name>FAD</name>
        <dbReference type="ChEBI" id="CHEBI:57692"/>
    </ligand>
</feature>
<keyword evidence="5 8" id="KW-0521">NADP</keyword>
<evidence type="ECO:0000256" key="2">
    <source>
        <dbReference type="ARBA" id="ARBA00008312"/>
    </source>
</evidence>
<feature type="binding site" evidence="9">
    <location>
        <position position="111"/>
    </location>
    <ligand>
        <name>FAD</name>
        <dbReference type="ChEBI" id="CHEBI:57692"/>
    </ligand>
</feature>
<dbReference type="AlphaFoldDB" id="A0A511K856"/>
<evidence type="ECO:0000256" key="8">
    <source>
        <dbReference type="PIRNR" id="PIRNR000362"/>
    </source>
</evidence>
<feature type="binding site" evidence="9">
    <location>
        <position position="445"/>
    </location>
    <ligand>
        <name>FAD</name>
        <dbReference type="ChEBI" id="CHEBI:57692"/>
    </ligand>
</feature>
<dbReference type="SUPFAM" id="SSF51971">
    <property type="entry name" value="Nucleotide-binding domain"/>
    <property type="match status" value="1"/>
</dbReference>
<feature type="domain" description="FAD/NAD(P)-binding" evidence="12">
    <location>
        <begin position="38"/>
        <end position="222"/>
    </location>
</feature>
<feature type="binding site" evidence="10">
    <location>
        <position position="452"/>
    </location>
    <ligand>
        <name>NADP(+)</name>
        <dbReference type="ChEBI" id="CHEBI:58349"/>
    </ligand>
</feature>
<feature type="binding site" evidence="10">
    <location>
        <begin position="253"/>
        <end position="254"/>
    </location>
    <ligand>
        <name>NADP(+)</name>
        <dbReference type="ChEBI" id="CHEBI:58349"/>
    </ligand>
</feature>
<dbReference type="Pfam" id="PF07992">
    <property type="entry name" value="Pyr_redox_2"/>
    <property type="match status" value="1"/>
</dbReference>
<comment type="caution">
    <text evidence="13">The sequence shown here is derived from an EMBL/GenBank/DDBJ whole genome shotgun (WGS) entry which is preliminary data.</text>
</comment>
<dbReference type="Gene3D" id="3.50.50.60">
    <property type="entry name" value="FAD/NAD(P)-binding domain"/>
    <property type="match status" value="1"/>
</dbReference>
<comment type="similarity">
    <text evidence="2 8">Belongs to the ferredoxin--NADP reductase type 1 family.</text>
</comment>
<dbReference type="GO" id="GO:0016491">
    <property type="term" value="F:oxidoreductase activity"/>
    <property type="evidence" value="ECO:0007669"/>
    <property type="project" value="UniProtKB-KW"/>
</dbReference>
<keyword evidence="6 8" id="KW-0560">Oxidoreductase</keyword>
<feature type="compositionally biased region" description="Low complexity" evidence="11">
    <location>
        <begin position="371"/>
        <end position="384"/>
    </location>
</feature>
<evidence type="ECO:0000256" key="10">
    <source>
        <dbReference type="PIRSR" id="PIRSR000362-2"/>
    </source>
</evidence>
<dbReference type="OrthoDB" id="333024at2759"/>
<dbReference type="GO" id="GO:0005739">
    <property type="term" value="C:mitochondrion"/>
    <property type="evidence" value="ECO:0007669"/>
    <property type="project" value="UniProtKB-SubCell"/>
</dbReference>
<dbReference type="PIRSF" id="PIRSF000362">
    <property type="entry name" value="FNR"/>
    <property type="match status" value="1"/>
</dbReference>
<comment type="cofactor">
    <cofactor evidence="1 8 9">
        <name>FAD</name>
        <dbReference type="ChEBI" id="CHEBI:57692"/>
    </cofactor>
</comment>
<accession>A0A511K856</accession>
<dbReference type="PRINTS" id="PR00419">
    <property type="entry name" value="ADXRDTASE"/>
</dbReference>
<dbReference type="InterPro" id="IPR036188">
    <property type="entry name" value="FAD/NAD-bd_sf"/>
</dbReference>
<dbReference type="InterPro" id="IPR023753">
    <property type="entry name" value="FAD/NAD-binding_dom"/>
</dbReference>
<dbReference type="PANTHER" id="PTHR48467:SF1">
    <property type="entry name" value="GLUTAMATE SYNTHASE 1 [NADH], CHLOROPLASTIC-LIKE"/>
    <property type="match status" value="1"/>
</dbReference>
<evidence type="ECO:0000313" key="13">
    <source>
        <dbReference type="EMBL" id="GEM06529.1"/>
    </source>
</evidence>
<evidence type="ECO:0000313" key="14">
    <source>
        <dbReference type="Proteomes" id="UP000321518"/>
    </source>
</evidence>
<feature type="binding site" evidence="10">
    <location>
        <begin position="209"/>
        <end position="212"/>
    </location>
    <ligand>
        <name>NADP(+)</name>
        <dbReference type="ChEBI" id="CHEBI:58349"/>
    </ligand>
</feature>
<dbReference type="EMBL" id="BJWK01000001">
    <property type="protein sequence ID" value="GEM06529.1"/>
    <property type="molecule type" value="Genomic_DNA"/>
</dbReference>
<evidence type="ECO:0000259" key="12">
    <source>
        <dbReference type="Pfam" id="PF07992"/>
    </source>
</evidence>
<gene>
    <name evidence="13" type="ORF">Rt10032_c01g0546</name>
</gene>
<evidence type="ECO:0000256" key="1">
    <source>
        <dbReference type="ARBA" id="ARBA00001974"/>
    </source>
</evidence>
<dbReference type="InterPro" id="IPR021163">
    <property type="entry name" value="Ferredox_Rdtase_adrenod"/>
</dbReference>
<name>A0A511K856_RHOTO</name>
<dbReference type="SUPFAM" id="SSF51905">
    <property type="entry name" value="FAD/NAD(P)-binding domain"/>
    <property type="match status" value="1"/>
</dbReference>
<feature type="region of interest" description="Disordered" evidence="11">
    <location>
        <begin position="370"/>
        <end position="390"/>
    </location>
</feature>
<evidence type="ECO:0000256" key="6">
    <source>
        <dbReference type="ARBA" id="ARBA00023002"/>
    </source>
</evidence>
<evidence type="ECO:0000256" key="7">
    <source>
        <dbReference type="ARBA" id="ARBA00048933"/>
    </source>
</evidence>
<evidence type="ECO:0000256" key="4">
    <source>
        <dbReference type="ARBA" id="ARBA00022827"/>
    </source>
</evidence>
<reference evidence="13 14" key="1">
    <citation type="submission" date="2019-07" db="EMBL/GenBank/DDBJ databases">
        <title>Rhodotorula toruloides NBRC10032 genome sequencing.</title>
        <authorList>
            <person name="Shida Y."/>
            <person name="Takaku H."/>
            <person name="Ogasawara W."/>
            <person name="Mori K."/>
        </authorList>
    </citation>
    <scope>NUCLEOTIDE SEQUENCE [LARGE SCALE GENOMIC DNA]</scope>
    <source>
        <strain evidence="13 14">NBRC10032</strain>
    </source>
</reference>
<evidence type="ECO:0000256" key="9">
    <source>
        <dbReference type="PIRSR" id="PIRSR000362-1"/>
    </source>
</evidence>